<dbReference type="InterPro" id="IPR005148">
    <property type="entry name" value="Arg-tRNA-synth_N"/>
</dbReference>
<protein>
    <recommendedName>
        <fullName evidence="8">Arginine--tRNA ligase</fullName>
        <ecNumber evidence="8">6.1.1.19</ecNumber>
    </recommendedName>
    <alternativeName>
        <fullName evidence="8">Arginyl-tRNA synthetase</fullName>
        <shortName evidence="8">ArgRS</shortName>
    </alternativeName>
</protein>
<dbReference type="SUPFAM" id="SSF55190">
    <property type="entry name" value="Arginyl-tRNA synthetase (ArgRS), N-terminal 'additional' domain"/>
    <property type="match status" value="1"/>
</dbReference>
<dbReference type="InterPro" id="IPR014729">
    <property type="entry name" value="Rossmann-like_a/b/a_fold"/>
</dbReference>
<comment type="subcellular location">
    <subcellularLocation>
        <location evidence="8">Cytoplasm</location>
    </subcellularLocation>
</comment>
<dbReference type="HAMAP" id="MF_00123">
    <property type="entry name" value="Arg_tRNA_synth"/>
    <property type="match status" value="1"/>
</dbReference>
<accession>A0A2S9XJL9</accession>
<evidence type="ECO:0000256" key="3">
    <source>
        <dbReference type="ARBA" id="ARBA00022741"/>
    </source>
</evidence>
<dbReference type="InterPro" id="IPR008909">
    <property type="entry name" value="DALR_anticod-bd"/>
</dbReference>
<evidence type="ECO:0000256" key="2">
    <source>
        <dbReference type="ARBA" id="ARBA00022598"/>
    </source>
</evidence>
<dbReference type="RefSeq" id="WP_106393818.1">
    <property type="nucleotide sequence ID" value="NZ_PVNK01000198.1"/>
</dbReference>
<reference evidence="12 13" key="1">
    <citation type="submission" date="2018-03" db="EMBL/GenBank/DDBJ databases">
        <title>Draft Genome Sequences of the Obligatory Marine Myxobacteria Enhygromyxa salina SWB005.</title>
        <authorList>
            <person name="Poehlein A."/>
            <person name="Moghaddam J.A."/>
            <person name="Harms H."/>
            <person name="Alanjari M."/>
            <person name="Koenig G.M."/>
            <person name="Daniel R."/>
            <person name="Schaeberle T.F."/>
        </authorList>
    </citation>
    <scope>NUCLEOTIDE SEQUENCE [LARGE SCALE GENOMIC DNA]</scope>
    <source>
        <strain evidence="12 13">SWB005</strain>
    </source>
</reference>
<proteinExistence type="inferred from homology"/>
<keyword evidence="5 8" id="KW-0648">Protein biosynthesis</keyword>
<feature type="short sequence motif" description="'HIGH' region" evidence="8">
    <location>
        <begin position="128"/>
        <end position="138"/>
    </location>
</feature>
<dbReference type="PRINTS" id="PR01038">
    <property type="entry name" value="TRNASYNTHARG"/>
</dbReference>
<dbReference type="EMBL" id="PVNK01000198">
    <property type="protein sequence ID" value="PRP93064.1"/>
    <property type="molecule type" value="Genomic_DNA"/>
</dbReference>
<feature type="domain" description="Arginyl tRNA synthetase N-terminal" evidence="11">
    <location>
        <begin position="4"/>
        <end position="93"/>
    </location>
</feature>
<name>A0A2S9XJL9_9BACT</name>
<comment type="similarity">
    <text evidence="1 8 9">Belongs to the class-I aminoacyl-tRNA synthetase family.</text>
</comment>
<dbReference type="Proteomes" id="UP000237968">
    <property type="component" value="Unassembled WGS sequence"/>
</dbReference>
<dbReference type="SUPFAM" id="SSF47323">
    <property type="entry name" value="Anticodon-binding domain of a subclass of class I aminoacyl-tRNA synthetases"/>
    <property type="match status" value="1"/>
</dbReference>
<keyword evidence="13" id="KW-1185">Reference proteome</keyword>
<dbReference type="OrthoDB" id="9803211at2"/>
<dbReference type="Gene3D" id="3.30.1360.70">
    <property type="entry name" value="Arginyl tRNA synthetase N-terminal domain"/>
    <property type="match status" value="1"/>
</dbReference>
<dbReference type="SUPFAM" id="SSF52374">
    <property type="entry name" value="Nucleotidylyl transferase"/>
    <property type="match status" value="1"/>
</dbReference>
<dbReference type="GO" id="GO:0005524">
    <property type="term" value="F:ATP binding"/>
    <property type="evidence" value="ECO:0007669"/>
    <property type="project" value="UniProtKB-UniRule"/>
</dbReference>
<comment type="caution">
    <text evidence="12">The sequence shown here is derived from an EMBL/GenBank/DDBJ whole genome shotgun (WGS) entry which is preliminary data.</text>
</comment>
<dbReference type="Pfam" id="PF03485">
    <property type="entry name" value="Arg_tRNA_synt_N"/>
    <property type="match status" value="1"/>
</dbReference>
<dbReference type="InterPro" id="IPR009080">
    <property type="entry name" value="tRNAsynth_Ia_anticodon-bd"/>
</dbReference>
<keyword evidence="2 8" id="KW-0436">Ligase</keyword>
<dbReference type="EC" id="6.1.1.19" evidence="8"/>
<dbReference type="NCBIfam" id="TIGR00456">
    <property type="entry name" value="argS"/>
    <property type="match status" value="1"/>
</dbReference>
<comment type="subunit">
    <text evidence="8">Monomer.</text>
</comment>
<feature type="domain" description="DALR anticodon binding" evidence="10">
    <location>
        <begin position="476"/>
        <end position="602"/>
    </location>
</feature>
<dbReference type="Gene3D" id="1.10.730.10">
    <property type="entry name" value="Isoleucyl-tRNA Synthetase, Domain 1"/>
    <property type="match status" value="1"/>
</dbReference>
<evidence type="ECO:0000256" key="7">
    <source>
        <dbReference type="ARBA" id="ARBA00049339"/>
    </source>
</evidence>
<evidence type="ECO:0000313" key="12">
    <source>
        <dbReference type="EMBL" id="PRP93064.1"/>
    </source>
</evidence>
<evidence type="ECO:0000256" key="5">
    <source>
        <dbReference type="ARBA" id="ARBA00022917"/>
    </source>
</evidence>
<evidence type="ECO:0000313" key="13">
    <source>
        <dbReference type="Proteomes" id="UP000237968"/>
    </source>
</evidence>
<keyword evidence="6 8" id="KW-0030">Aminoacyl-tRNA synthetase</keyword>
<dbReference type="GO" id="GO:0004814">
    <property type="term" value="F:arginine-tRNA ligase activity"/>
    <property type="evidence" value="ECO:0007669"/>
    <property type="project" value="UniProtKB-UniRule"/>
</dbReference>
<keyword evidence="3 8" id="KW-0547">Nucleotide-binding</keyword>
<evidence type="ECO:0000256" key="1">
    <source>
        <dbReference type="ARBA" id="ARBA00005594"/>
    </source>
</evidence>
<gene>
    <name evidence="8 12" type="primary">argS</name>
    <name evidence="12" type="ORF">ENSA5_45560</name>
</gene>
<dbReference type="InterPro" id="IPR036695">
    <property type="entry name" value="Arg-tRNA-synth_N_sf"/>
</dbReference>
<dbReference type="Pfam" id="PF05746">
    <property type="entry name" value="DALR_1"/>
    <property type="match status" value="1"/>
</dbReference>
<keyword evidence="8" id="KW-0963">Cytoplasm</keyword>
<dbReference type="Gene3D" id="3.40.50.620">
    <property type="entry name" value="HUPs"/>
    <property type="match status" value="1"/>
</dbReference>
<evidence type="ECO:0000256" key="6">
    <source>
        <dbReference type="ARBA" id="ARBA00023146"/>
    </source>
</evidence>
<dbReference type="InterPro" id="IPR001278">
    <property type="entry name" value="Arg-tRNA-ligase"/>
</dbReference>
<comment type="catalytic activity">
    <reaction evidence="7 8">
        <text>tRNA(Arg) + L-arginine + ATP = L-arginyl-tRNA(Arg) + AMP + diphosphate</text>
        <dbReference type="Rhea" id="RHEA:20301"/>
        <dbReference type="Rhea" id="RHEA-COMP:9658"/>
        <dbReference type="Rhea" id="RHEA-COMP:9673"/>
        <dbReference type="ChEBI" id="CHEBI:30616"/>
        <dbReference type="ChEBI" id="CHEBI:32682"/>
        <dbReference type="ChEBI" id="CHEBI:33019"/>
        <dbReference type="ChEBI" id="CHEBI:78442"/>
        <dbReference type="ChEBI" id="CHEBI:78513"/>
        <dbReference type="ChEBI" id="CHEBI:456215"/>
        <dbReference type="EC" id="6.1.1.19"/>
    </reaction>
</comment>
<dbReference type="PANTHER" id="PTHR11956:SF5">
    <property type="entry name" value="ARGININE--TRNA LIGASE, CYTOPLASMIC"/>
    <property type="match status" value="1"/>
</dbReference>
<dbReference type="InterPro" id="IPR035684">
    <property type="entry name" value="ArgRS_core"/>
</dbReference>
<sequence>MRPDALAQEVAKRLAPVLPEAAGLDVDAIAALLAPPPKPELGDFAFPCFRLAKALRNAPPKIAIELAAALADAGDDALIAEATPAGPYLNLRLHPHEAARHLLAPWARGELPEHPRSDQKIMIEYSQPNTHKGFHVGHMRNLCLGDSLVRLLRATGHEVIAANYLGDVGTHVAKCLWGLEALVDEEPPEQGRGEWLGQIYAKAAIQLEDWETAAKAGDEAAAASYAAARERMSVILRGIETRDPTYYELWQRTRQWSLDAFEEIYEWTQVEFDRVFYESEVDEPGLKIVDEFLEKGVFIESRGAIGIENPEIKHMPFFMLRKSDGTGLYATKDLALARMKFEEFGIDRSIYVVDARQSDHFKQVFLTLKKMGFAQAELCEHVGYEMVELPDGAMSSRKGNVILFRALREQLASSLEASFFHAFRGEWSDEEIDTALHQVSLGAIKYGMLARDNNQKIVFDMAKWTEVQGGDGGAALQYVSARTTSLLRKAAERGMTIDEGLLTGETATQAGTLGEIAERALMQALIGLPGSVAQAASTLRPSILCGQLYGLAKAYNRFQQECNVIHQDDPGVVQARLLLVKATQAALGWGLSLLGIPAPERM</sequence>
<organism evidence="12 13">
    <name type="scientific">Enhygromyxa salina</name>
    <dbReference type="NCBI Taxonomy" id="215803"/>
    <lineage>
        <taxon>Bacteria</taxon>
        <taxon>Pseudomonadati</taxon>
        <taxon>Myxococcota</taxon>
        <taxon>Polyangia</taxon>
        <taxon>Nannocystales</taxon>
        <taxon>Nannocystaceae</taxon>
        <taxon>Enhygromyxa</taxon>
    </lineage>
</organism>
<evidence type="ECO:0000256" key="8">
    <source>
        <dbReference type="HAMAP-Rule" id="MF_00123"/>
    </source>
</evidence>
<dbReference type="GO" id="GO:0006420">
    <property type="term" value="P:arginyl-tRNA aminoacylation"/>
    <property type="evidence" value="ECO:0007669"/>
    <property type="project" value="UniProtKB-UniRule"/>
</dbReference>
<dbReference type="SMART" id="SM01016">
    <property type="entry name" value="Arg_tRNA_synt_N"/>
    <property type="match status" value="1"/>
</dbReference>
<dbReference type="PANTHER" id="PTHR11956">
    <property type="entry name" value="ARGINYL-TRNA SYNTHETASE"/>
    <property type="match status" value="1"/>
</dbReference>
<evidence type="ECO:0000259" key="10">
    <source>
        <dbReference type="SMART" id="SM00836"/>
    </source>
</evidence>
<dbReference type="Pfam" id="PF00750">
    <property type="entry name" value="tRNA-synt_1d"/>
    <property type="match status" value="1"/>
</dbReference>
<evidence type="ECO:0000256" key="9">
    <source>
        <dbReference type="RuleBase" id="RU363038"/>
    </source>
</evidence>
<dbReference type="SMART" id="SM00836">
    <property type="entry name" value="DALR_1"/>
    <property type="match status" value="1"/>
</dbReference>
<dbReference type="GO" id="GO:0005737">
    <property type="term" value="C:cytoplasm"/>
    <property type="evidence" value="ECO:0007669"/>
    <property type="project" value="UniProtKB-SubCell"/>
</dbReference>
<keyword evidence="4 8" id="KW-0067">ATP-binding</keyword>
<evidence type="ECO:0000259" key="11">
    <source>
        <dbReference type="SMART" id="SM01016"/>
    </source>
</evidence>
<evidence type="ECO:0000256" key="4">
    <source>
        <dbReference type="ARBA" id="ARBA00022840"/>
    </source>
</evidence>
<dbReference type="AlphaFoldDB" id="A0A2S9XJL9"/>